<proteinExistence type="inferred from homology"/>
<feature type="transmembrane region" description="Helical" evidence="2">
    <location>
        <begin position="6"/>
        <end position="24"/>
    </location>
</feature>
<keyword evidence="2" id="KW-0472">Membrane</keyword>
<dbReference type="InterPro" id="IPR037185">
    <property type="entry name" value="EmrE-like"/>
</dbReference>
<protein>
    <submittedName>
        <fullName evidence="4">DMT family transporter</fullName>
    </submittedName>
</protein>
<keyword evidence="2" id="KW-1133">Transmembrane helix</keyword>
<evidence type="ECO:0000313" key="4">
    <source>
        <dbReference type="EMBL" id="QXQ12829.1"/>
    </source>
</evidence>
<organism evidence="4 5">
    <name type="scientific">Skermania pinensis</name>
    <dbReference type="NCBI Taxonomy" id="39122"/>
    <lineage>
        <taxon>Bacteria</taxon>
        <taxon>Bacillati</taxon>
        <taxon>Actinomycetota</taxon>
        <taxon>Actinomycetes</taxon>
        <taxon>Mycobacteriales</taxon>
        <taxon>Gordoniaceae</taxon>
        <taxon>Skermania</taxon>
    </lineage>
</organism>
<feature type="transmembrane region" description="Helical" evidence="2">
    <location>
        <begin position="171"/>
        <end position="194"/>
    </location>
</feature>
<evidence type="ECO:0000259" key="3">
    <source>
        <dbReference type="Pfam" id="PF00892"/>
    </source>
</evidence>
<dbReference type="Proteomes" id="UP000887023">
    <property type="component" value="Chromosome"/>
</dbReference>
<dbReference type="RefSeq" id="WP_066467560.1">
    <property type="nucleotide sequence ID" value="NZ_CBCRUZ010000002.1"/>
</dbReference>
<keyword evidence="2" id="KW-0812">Transmembrane</keyword>
<keyword evidence="5" id="KW-1185">Reference proteome</keyword>
<evidence type="ECO:0000313" key="5">
    <source>
        <dbReference type="Proteomes" id="UP000887023"/>
    </source>
</evidence>
<dbReference type="InterPro" id="IPR000620">
    <property type="entry name" value="EamA_dom"/>
</dbReference>
<reference evidence="4" key="1">
    <citation type="submission" date="2021-07" db="EMBL/GenBank/DDBJ databases">
        <title>Candidatus Kaistella beijingensis sp. nov. isolated from a municipal wastewater treatment plant is involved in sludge foaming.</title>
        <authorList>
            <person name="Song Y."/>
            <person name="Liu S.-J."/>
        </authorList>
    </citation>
    <scope>NUCLEOTIDE SEQUENCE</scope>
    <source>
        <strain evidence="4">DSM 43998</strain>
    </source>
</reference>
<feature type="transmembrane region" description="Helical" evidence="2">
    <location>
        <begin position="89"/>
        <end position="109"/>
    </location>
</feature>
<feature type="transmembrane region" description="Helical" evidence="2">
    <location>
        <begin position="115"/>
        <end position="132"/>
    </location>
</feature>
<dbReference type="EMBL" id="CP079105">
    <property type="protein sequence ID" value="QXQ12829.1"/>
    <property type="molecule type" value="Genomic_DNA"/>
</dbReference>
<feature type="domain" description="EamA" evidence="3">
    <location>
        <begin position="149"/>
        <end position="278"/>
    </location>
</feature>
<feature type="transmembrane region" description="Helical" evidence="2">
    <location>
        <begin position="144"/>
        <end position="165"/>
    </location>
</feature>
<dbReference type="SUPFAM" id="SSF103481">
    <property type="entry name" value="Multidrug resistance efflux transporter EmrE"/>
    <property type="match status" value="2"/>
</dbReference>
<comment type="similarity">
    <text evidence="1">Belongs to the EamA transporter family.</text>
</comment>
<feature type="transmembrane region" description="Helical" evidence="2">
    <location>
        <begin position="234"/>
        <end position="255"/>
    </location>
</feature>
<feature type="transmembrane region" description="Helical" evidence="2">
    <location>
        <begin position="61"/>
        <end position="82"/>
    </location>
</feature>
<name>A0ABX8S747_9ACTN</name>
<evidence type="ECO:0000256" key="2">
    <source>
        <dbReference type="SAM" id="Phobius"/>
    </source>
</evidence>
<feature type="transmembrane region" description="Helical" evidence="2">
    <location>
        <begin position="31"/>
        <end position="49"/>
    </location>
</feature>
<gene>
    <name evidence="4" type="ORF">KV203_12945</name>
</gene>
<accession>A0ABX8S747</accession>
<feature type="transmembrane region" description="Helical" evidence="2">
    <location>
        <begin position="206"/>
        <end position="228"/>
    </location>
</feature>
<evidence type="ECO:0000256" key="1">
    <source>
        <dbReference type="ARBA" id="ARBA00007362"/>
    </source>
</evidence>
<dbReference type="Pfam" id="PF00892">
    <property type="entry name" value="EamA"/>
    <property type="match status" value="1"/>
</dbReference>
<sequence length="280" mass="28634">MLSVTLALVAAVGYGVSDFMGGVLSRRIDALRVVIVSYPLSIPLVGALVPFAGGTVTRGSLIWAVVAGAASALAIWWYYLALVDGPMSVVSPVTAVLVAGIPAIVGFAAGERPGGLAVVGIGVALIAVLLVGREPPRPDAQTRFSPPVMLLTVGAGTAFAVYFVGLHQIDAGGGLVPLLVSRVAATVVIWTIAATRRTFDPPRGPALWATIVIAVLDVIANLAMYYAYQGGMLALVSVLGALYPAATVLLATVVLRERVSRLQQTGMVLALGSVALIVAG</sequence>